<feature type="compositionally biased region" description="Low complexity" evidence="1">
    <location>
        <begin position="81"/>
        <end position="91"/>
    </location>
</feature>
<gene>
    <name evidence="2" type="ORF">HLRTI_002896</name>
</gene>
<evidence type="ECO:0000313" key="2">
    <source>
        <dbReference type="EMBL" id="ERJ05097.1"/>
    </source>
</evidence>
<name>U2DGF5_9EURY</name>
<dbReference type="AlphaFoldDB" id="U2DGF5"/>
<evidence type="ECO:0000313" key="3">
    <source>
        <dbReference type="Proteomes" id="UP000003861"/>
    </source>
</evidence>
<protein>
    <submittedName>
        <fullName evidence="2">Uncharacterized protein</fullName>
    </submittedName>
</protein>
<dbReference type="EMBL" id="AFNT02000044">
    <property type="protein sequence ID" value="ERJ05097.1"/>
    <property type="molecule type" value="Genomic_DNA"/>
</dbReference>
<reference evidence="2 3" key="1">
    <citation type="journal article" date="2011" name="J. Bacteriol.">
        <title>Genome sequence of Halorhabdus tiamatea, the first archaeon isolated from a deep-sea anoxic brine lake.</title>
        <authorList>
            <person name="Antunes A."/>
            <person name="Alam I."/>
            <person name="Bajic V.B."/>
            <person name="Stingl U."/>
        </authorList>
    </citation>
    <scope>NUCLEOTIDE SEQUENCE [LARGE SCALE GENOMIC DNA]</scope>
    <source>
        <strain evidence="2 3">SARL4B</strain>
    </source>
</reference>
<proteinExistence type="predicted"/>
<dbReference type="Proteomes" id="UP000003861">
    <property type="component" value="Unassembled WGS sequence"/>
</dbReference>
<feature type="compositionally biased region" description="Polar residues" evidence="1">
    <location>
        <begin position="39"/>
        <end position="53"/>
    </location>
</feature>
<feature type="compositionally biased region" description="Basic and acidic residues" evidence="1">
    <location>
        <begin position="60"/>
        <end position="72"/>
    </location>
</feature>
<organism evidence="2 3">
    <name type="scientific">Halorhabdus tiamatea SARL4B</name>
    <dbReference type="NCBI Taxonomy" id="1033806"/>
    <lineage>
        <taxon>Archaea</taxon>
        <taxon>Methanobacteriati</taxon>
        <taxon>Methanobacteriota</taxon>
        <taxon>Stenosarchaea group</taxon>
        <taxon>Halobacteria</taxon>
        <taxon>Halobacteriales</taxon>
        <taxon>Haloarculaceae</taxon>
        <taxon>Halorhabdus</taxon>
    </lineage>
</organism>
<feature type="region of interest" description="Disordered" evidence="1">
    <location>
        <begin position="38"/>
        <end position="91"/>
    </location>
</feature>
<accession>U2DGF5</accession>
<evidence type="ECO:0000256" key="1">
    <source>
        <dbReference type="SAM" id="MobiDB-lite"/>
    </source>
</evidence>
<comment type="caution">
    <text evidence="2">The sequence shown here is derived from an EMBL/GenBank/DDBJ whole genome shotgun (WGS) entry which is preliminary data.</text>
</comment>
<reference evidence="2 3" key="2">
    <citation type="journal article" date="2013" name="PLoS ONE">
        <title>INDIGO - INtegrated Data Warehouse of MIcrobial GenOmes with Examples from the Red Sea Extremophiles.</title>
        <authorList>
            <person name="Alam I."/>
            <person name="Antunes A."/>
            <person name="Kamau A.A."/>
            <person name="Ba Alawi W."/>
            <person name="Kalkatawi M."/>
            <person name="Stingl U."/>
            <person name="Bajic V.B."/>
        </authorList>
    </citation>
    <scope>NUCLEOTIDE SEQUENCE [LARGE SCALE GENOMIC DNA]</scope>
    <source>
        <strain evidence="2 3">SARL4B</strain>
    </source>
</reference>
<sequence>MTGECIKCGSRDTELWRGDDGHFRKECGNCGYVGGPYVNSGQGTSEYTPTPNDDVQEADDGTRGNDETHSISEEAGDESTTESGETTLADF</sequence>